<name>A0A402D6J9_9BACT</name>
<keyword evidence="2" id="KW-1185">Reference proteome</keyword>
<dbReference type="EMBL" id="AP025739">
    <property type="protein sequence ID" value="BDI32440.1"/>
    <property type="molecule type" value="Genomic_DNA"/>
</dbReference>
<evidence type="ECO:0000313" key="1">
    <source>
        <dbReference type="EMBL" id="BDI32440.1"/>
    </source>
</evidence>
<dbReference type="RefSeq" id="WP_174721504.1">
    <property type="nucleotide sequence ID" value="NZ_AP025739.1"/>
</dbReference>
<gene>
    <name evidence="1" type="ORF">CCAX7_44910</name>
</gene>
<evidence type="ECO:0000313" key="2">
    <source>
        <dbReference type="Proteomes" id="UP000287394"/>
    </source>
</evidence>
<sequence length="438" mass="49283">MLKISDNRRFLVHDDGTAFFYLADTAWEILYRLDREEAEFYLQDRVAKKFTVIQTVALVEYGFAKPNRYGQIALIDNDPLRPNEEYFAYADWLIACANALGLTVALLPTWGDKWNKAWGAGPEIFTPANARAYGEWLGRRYRNANLIWVLGGDRHILSDEHKEMIRAMAEGLSEGDGGAHLRTFHPPGCHSSAQWMHDEPWLDFNMWQTGHDRDRATYHDIASDYARTPVKPCLDGEPGYEDHVASFNPAYGYLDDYDVRKSAYGAVFAGACGHTYGCHDIWQFLNPAWEPPVNHPRTPWREAIHLPGAVQMGILRSLMESRPYLTRIPAQSLLASDASIGTDHIQATQDSHGRYALIYSASGRPFRVHLDRLSGEKKTMHWFDPRTGAARFGGVVPRQNLTEFTPPSSGPGNDWVLVIDDESCGFPAPGSPAEILTA</sequence>
<proteinExistence type="predicted"/>
<reference evidence="1 2" key="1">
    <citation type="journal article" date="2019" name="Int. J. Syst. Evol. Microbiol.">
        <title>Capsulimonas corticalis gen. nov., sp. nov., an aerobic capsulated bacterium, of a novel bacterial order, Capsulimonadales ord. nov., of the class Armatimonadia of the phylum Armatimonadetes.</title>
        <authorList>
            <person name="Li J."/>
            <person name="Kudo C."/>
            <person name="Tonouchi A."/>
        </authorList>
    </citation>
    <scope>NUCLEOTIDE SEQUENCE [LARGE SCALE GENOMIC DNA]</scope>
    <source>
        <strain evidence="1 2">AX-7</strain>
    </source>
</reference>
<protein>
    <submittedName>
        <fullName evidence="1">Uncharacterized protein</fullName>
    </submittedName>
</protein>
<dbReference type="InterPro" id="IPR024749">
    <property type="entry name" value="Collagen-bd_put"/>
</dbReference>
<dbReference type="Pfam" id="PF12904">
    <property type="entry name" value="Collagen_bind_2"/>
    <property type="match status" value="1"/>
</dbReference>
<organism evidence="1 2">
    <name type="scientific">Capsulimonas corticalis</name>
    <dbReference type="NCBI Taxonomy" id="2219043"/>
    <lineage>
        <taxon>Bacteria</taxon>
        <taxon>Bacillati</taxon>
        <taxon>Armatimonadota</taxon>
        <taxon>Armatimonadia</taxon>
        <taxon>Capsulimonadales</taxon>
        <taxon>Capsulimonadaceae</taxon>
        <taxon>Capsulimonas</taxon>
    </lineage>
</organism>
<dbReference type="Proteomes" id="UP000287394">
    <property type="component" value="Chromosome"/>
</dbReference>
<dbReference type="Gene3D" id="3.20.20.80">
    <property type="entry name" value="Glycosidases"/>
    <property type="match status" value="1"/>
</dbReference>
<dbReference type="InterPro" id="IPR025277">
    <property type="entry name" value="Apiosidase-like_cat_dom"/>
</dbReference>
<dbReference type="KEGG" id="ccot:CCAX7_44910"/>
<accession>A0A402D6J9</accession>
<dbReference type="AlphaFoldDB" id="A0A402D6J9"/>
<dbReference type="Pfam" id="PF13204">
    <property type="entry name" value="Apiosidase"/>
    <property type="match status" value="1"/>
</dbReference>
<dbReference type="PANTHER" id="PTHR37836:SF3">
    <property type="entry name" value="ENDOGLUCANASE"/>
    <property type="match status" value="1"/>
</dbReference>
<dbReference type="PANTHER" id="PTHR37836">
    <property type="entry name" value="LMO1036 PROTEIN"/>
    <property type="match status" value="1"/>
</dbReference>